<evidence type="ECO:0000313" key="1">
    <source>
        <dbReference type="EMBL" id="AUR97914.1"/>
    </source>
</evidence>
<keyword evidence="2" id="KW-1185">Reference proteome</keyword>
<accession>A0A2I7RW92</accession>
<dbReference type="EMBL" id="MG592610">
    <property type="protein sequence ID" value="AUR97914.1"/>
    <property type="molecule type" value="Genomic_DNA"/>
</dbReference>
<organism evidence="1 2">
    <name type="scientific">Vibrio phage 1.245.O._10N.261.54.C7</name>
    <dbReference type="NCBI Taxonomy" id="1881236"/>
    <lineage>
        <taxon>Viruses</taxon>
        <taxon>Duplodnaviria</taxon>
        <taxon>Heunggongvirae</taxon>
        <taxon>Uroviricota</taxon>
        <taxon>Caudoviricetes</taxon>
        <taxon>Schitoviridae</taxon>
        <taxon>Pariacacavirus</taxon>
        <taxon>Pariacacavirus 1245O</taxon>
    </lineage>
</organism>
<gene>
    <name evidence="1" type="ORF">NVP1245O_01</name>
</gene>
<dbReference type="Proteomes" id="UP000272163">
    <property type="component" value="Segment"/>
</dbReference>
<protein>
    <submittedName>
        <fullName evidence="1">Uncharacterized protein</fullName>
    </submittedName>
</protein>
<evidence type="ECO:0000313" key="2">
    <source>
        <dbReference type="Proteomes" id="UP000272163"/>
    </source>
</evidence>
<name>A0A2I7RW92_9CAUD</name>
<sequence length="32" mass="3324">MLGLGKLNNTLNNLGKAIELQSQVAVVKSAKA</sequence>
<feature type="non-terminal residue" evidence="1">
    <location>
        <position position="32"/>
    </location>
</feature>
<reference evidence="1 2" key="1">
    <citation type="submission" date="2017-11" db="EMBL/GenBank/DDBJ databases">
        <title>A major lineage of nontailed dsDNA viruses as unrecognized killers of marine bacteria.</title>
        <authorList>
            <person name="Kauffman K.M."/>
            <person name="Hussain F.A."/>
            <person name="Yang J."/>
            <person name="Arevalo P."/>
            <person name="Brown J.M."/>
            <person name="Chang W.K."/>
            <person name="VanInsberghe D."/>
            <person name="Elsherbini J."/>
            <person name="Cutler M.B."/>
            <person name="Kelly L."/>
            <person name="Polz M.F."/>
        </authorList>
    </citation>
    <scope>NUCLEOTIDE SEQUENCE [LARGE SCALE GENOMIC DNA]</scope>
</reference>
<proteinExistence type="predicted"/>